<feature type="transmembrane region" description="Helical" evidence="6">
    <location>
        <begin position="290"/>
        <end position="312"/>
    </location>
</feature>
<evidence type="ECO:0000259" key="7">
    <source>
        <dbReference type="PROSITE" id="PS50850"/>
    </source>
</evidence>
<evidence type="ECO:0000256" key="5">
    <source>
        <dbReference type="ARBA" id="ARBA00023136"/>
    </source>
</evidence>
<organism evidence="8 9">
    <name type="scientific">Vescimonas coprocola</name>
    <dbReference type="NCBI Taxonomy" id="2714355"/>
    <lineage>
        <taxon>Bacteria</taxon>
        <taxon>Bacillati</taxon>
        <taxon>Bacillota</taxon>
        <taxon>Clostridia</taxon>
        <taxon>Eubacteriales</taxon>
        <taxon>Oscillospiraceae</taxon>
        <taxon>Vescimonas</taxon>
    </lineage>
</organism>
<feature type="transmembrane region" description="Helical" evidence="6">
    <location>
        <begin position="105"/>
        <end position="128"/>
    </location>
</feature>
<accession>A0A810QAA9</accession>
<name>A0A810QAA9_9FIRM</name>
<evidence type="ECO:0000256" key="6">
    <source>
        <dbReference type="SAM" id="Phobius"/>
    </source>
</evidence>
<dbReference type="GO" id="GO:0005886">
    <property type="term" value="C:plasma membrane"/>
    <property type="evidence" value="ECO:0007669"/>
    <property type="project" value="UniProtKB-SubCell"/>
</dbReference>
<keyword evidence="5 6" id="KW-0472">Membrane</keyword>
<evidence type="ECO:0000256" key="1">
    <source>
        <dbReference type="ARBA" id="ARBA00004651"/>
    </source>
</evidence>
<dbReference type="EMBL" id="AP023418">
    <property type="protein sequence ID" value="BCK82481.1"/>
    <property type="molecule type" value="Genomic_DNA"/>
</dbReference>
<feature type="transmembrane region" description="Helical" evidence="6">
    <location>
        <begin position="376"/>
        <end position="400"/>
    </location>
</feature>
<evidence type="ECO:0000313" key="8">
    <source>
        <dbReference type="EMBL" id="BCK82481.1"/>
    </source>
</evidence>
<dbReference type="PROSITE" id="PS50850">
    <property type="entry name" value="MFS"/>
    <property type="match status" value="1"/>
</dbReference>
<comment type="subcellular location">
    <subcellularLocation>
        <location evidence="1">Cell membrane</location>
        <topology evidence="1">Multi-pass membrane protein</topology>
    </subcellularLocation>
</comment>
<keyword evidence="4 6" id="KW-1133">Transmembrane helix</keyword>
<evidence type="ECO:0000256" key="2">
    <source>
        <dbReference type="ARBA" id="ARBA00022448"/>
    </source>
</evidence>
<dbReference type="RefSeq" id="WP_213541050.1">
    <property type="nucleotide sequence ID" value="NZ_AP023418.1"/>
</dbReference>
<feature type="transmembrane region" description="Helical" evidence="6">
    <location>
        <begin position="318"/>
        <end position="337"/>
    </location>
</feature>
<dbReference type="InterPro" id="IPR050327">
    <property type="entry name" value="Proton-linked_MCT"/>
</dbReference>
<evidence type="ECO:0000313" key="9">
    <source>
        <dbReference type="Proteomes" id="UP000681035"/>
    </source>
</evidence>
<dbReference type="InterPro" id="IPR020846">
    <property type="entry name" value="MFS_dom"/>
</dbReference>
<feature type="domain" description="Major facilitator superfamily (MFS) profile" evidence="7">
    <location>
        <begin position="1"/>
        <end position="403"/>
    </location>
</feature>
<feature type="transmembrane region" description="Helical" evidence="6">
    <location>
        <begin position="12"/>
        <end position="31"/>
    </location>
</feature>
<dbReference type="CDD" id="cd17353">
    <property type="entry name" value="MFS_OFA_like"/>
    <property type="match status" value="1"/>
</dbReference>
<feature type="transmembrane region" description="Helical" evidence="6">
    <location>
        <begin position="167"/>
        <end position="189"/>
    </location>
</feature>
<dbReference type="KEGG" id="vcop:MM50RIKEN_22440"/>
<dbReference type="InterPro" id="IPR011701">
    <property type="entry name" value="MFS"/>
</dbReference>
<gene>
    <name evidence="8" type="ORF">MM50RIKEN_22440</name>
</gene>
<evidence type="ECO:0000256" key="4">
    <source>
        <dbReference type="ARBA" id="ARBA00022989"/>
    </source>
</evidence>
<keyword evidence="2" id="KW-0813">Transport</keyword>
<protein>
    <submittedName>
        <fullName evidence="8">MFS transporter</fullName>
    </submittedName>
</protein>
<feature type="transmembrane region" description="Helical" evidence="6">
    <location>
        <begin position="222"/>
        <end position="243"/>
    </location>
</feature>
<dbReference type="InterPro" id="IPR036259">
    <property type="entry name" value="MFS_trans_sf"/>
</dbReference>
<dbReference type="SUPFAM" id="SSF103473">
    <property type="entry name" value="MFS general substrate transporter"/>
    <property type="match status" value="1"/>
</dbReference>
<dbReference type="PANTHER" id="PTHR11360:SF317">
    <property type="entry name" value="MAJOR FACILITATOR SUPERFAMILY (MFS) PROFILE DOMAIN-CONTAINING PROTEIN-RELATED"/>
    <property type="match status" value="1"/>
</dbReference>
<reference evidence="8" key="1">
    <citation type="submission" date="2020-09" db="EMBL/GenBank/DDBJ databases">
        <title>New species isolated from human feces.</title>
        <authorList>
            <person name="Kitahara M."/>
            <person name="Shigeno Y."/>
            <person name="Shime M."/>
            <person name="Matsumoto Y."/>
            <person name="Nakamura S."/>
            <person name="Motooka D."/>
            <person name="Fukuoka S."/>
            <person name="Nishikawa H."/>
            <person name="Benno Y."/>
        </authorList>
    </citation>
    <scope>NUCLEOTIDE SEQUENCE</scope>
    <source>
        <strain evidence="8">MM50</strain>
    </source>
</reference>
<proteinExistence type="predicted"/>
<dbReference type="PANTHER" id="PTHR11360">
    <property type="entry name" value="MONOCARBOXYLATE TRANSPORTER"/>
    <property type="match status" value="1"/>
</dbReference>
<feature type="transmembrane region" description="Helical" evidence="6">
    <location>
        <begin position="51"/>
        <end position="71"/>
    </location>
</feature>
<keyword evidence="3 6" id="KW-0812">Transmembrane</keyword>
<keyword evidence="9" id="KW-1185">Reference proteome</keyword>
<dbReference type="Pfam" id="PF07690">
    <property type="entry name" value="MFS_1"/>
    <property type="match status" value="1"/>
</dbReference>
<evidence type="ECO:0000256" key="3">
    <source>
        <dbReference type="ARBA" id="ARBA00022692"/>
    </source>
</evidence>
<sequence>MNDINGFLKRRWPAMIASLLICICAGFGYAWSVLQTPIIAAHGWPDQQVSLTYTVTVLCSTMAPLFFGGLIRRLGTRRCVVVGAVLFGAGLMATGWISGGVWQLYLFYGILSGLGTGFVYPAMMAYVVRLFPEKSGMASGLGTAAYGSGAILWAPVAAALIRSVNLRGTFCILGGAFLVLILLGSTLLAEPPQDLREALCPPSGDAPIQAEGLRRGQMVKTAAFYGMVVIFTCGLVAGVIVISQASPILQNAYGFTSATAAVFVSVFAACNMAGRFLWGSLSDRLGLRRVVTAVSAVCILAMLLLTLCHATVPAVIAMGVAASCYGGFASVLTPLTAQVFGSKYITENYGVMYIVFGLASLIGPVLAVRLRTPDGAYTWAFAAAAVLAAVGLILNCIVPLTAGKEAPHGK</sequence>
<dbReference type="AlphaFoldDB" id="A0A810QAA9"/>
<feature type="transmembrane region" description="Helical" evidence="6">
    <location>
        <begin position="140"/>
        <end position="161"/>
    </location>
</feature>
<dbReference type="GO" id="GO:0022857">
    <property type="term" value="F:transmembrane transporter activity"/>
    <property type="evidence" value="ECO:0007669"/>
    <property type="project" value="InterPro"/>
</dbReference>
<feature type="transmembrane region" description="Helical" evidence="6">
    <location>
        <begin position="78"/>
        <end position="99"/>
    </location>
</feature>
<dbReference type="Gene3D" id="1.20.1250.20">
    <property type="entry name" value="MFS general substrate transporter like domains"/>
    <property type="match status" value="2"/>
</dbReference>
<feature type="transmembrane region" description="Helical" evidence="6">
    <location>
        <begin position="255"/>
        <end position="278"/>
    </location>
</feature>
<dbReference type="Proteomes" id="UP000681035">
    <property type="component" value="Chromosome"/>
</dbReference>
<feature type="transmembrane region" description="Helical" evidence="6">
    <location>
        <begin position="349"/>
        <end position="370"/>
    </location>
</feature>